<proteinExistence type="predicted"/>
<keyword evidence="4" id="KW-1185">Reference proteome</keyword>
<dbReference type="InParanoid" id="I7LY63"/>
<accession>I7LY63</accession>
<keyword evidence="1" id="KW-0175">Coiled coil</keyword>
<dbReference type="GeneID" id="7839266"/>
<feature type="compositionally biased region" description="Basic and acidic residues" evidence="2">
    <location>
        <begin position="539"/>
        <end position="555"/>
    </location>
</feature>
<dbReference type="Proteomes" id="UP000009168">
    <property type="component" value="Unassembled WGS sequence"/>
</dbReference>
<feature type="coiled-coil region" evidence="1">
    <location>
        <begin position="454"/>
        <end position="512"/>
    </location>
</feature>
<dbReference type="KEGG" id="tet:TTHERM_00525060"/>
<evidence type="ECO:0000256" key="2">
    <source>
        <dbReference type="SAM" id="MobiDB-lite"/>
    </source>
</evidence>
<reference evidence="4" key="1">
    <citation type="journal article" date="2006" name="PLoS Biol.">
        <title>Macronuclear genome sequence of the ciliate Tetrahymena thermophila, a model eukaryote.</title>
        <authorList>
            <person name="Eisen J.A."/>
            <person name="Coyne R.S."/>
            <person name="Wu M."/>
            <person name="Wu D."/>
            <person name="Thiagarajan M."/>
            <person name="Wortman J.R."/>
            <person name="Badger J.H."/>
            <person name="Ren Q."/>
            <person name="Amedeo P."/>
            <person name="Jones K.M."/>
            <person name="Tallon L.J."/>
            <person name="Delcher A.L."/>
            <person name="Salzberg S.L."/>
            <person name="Silva J.C."/>
            <person name="Haas B.J."/>
            <person name="Majoros W.H."/>
            <person name="Farzad M."/>
            <person name="Carlton J.M."/>
            <person name="Smith R.K. Jr."/>
            <person name="Garg J."/>
            <person name="Pearlman R.E."/>
            <person name="Karrer K.M."/>
            <person name="Sun L."/>
            <person name="Manning G."/>
            <person name="Elde N.C."/>
            <person name="Turkewitz A.P."/>
            <person name="Asai D.J."/>
            <person name="Wilkes D.E."/>
            <person name="Wang Y."/>
            <person name="Cai H."/>
            <person name="Collins K."/>
            <person name="Stewart B.A."/>
            <person name="Lee S.R."/>
            <person name="Wilamowska K."/>
            <person name="Weinberg Z."/>
            <person name="Ruzzo W.L."/>
            <person name="Wloga D."/>
            <person name="Gaertig J."/>
            <person name="Frankel J."/>
            <person name="Tsao C.-C."/>
            <person name="Gorovsky M.A."/>
            <person name="Keeling P.J."/>
            <person name="Waller R.F."/>
            <person name="Patron N.J."/>
            <person name="Cherry J.M."/>
            <person name="Stover N.A."/>
            <person name="Krieger C.J."/>
            <person name="del Toro C."/>
            <person name="Ryder H.F."/>
            <person name="Williamson S.C."/>
            <person name="Barbeau R.A."/>
            <person name="Hamilton E.P."/>
            <person name="Orias E."/>
        </authorList>
    </citation>
    <scope>NUCLEOTIDE SEQUENCE [LARGE SCALE GENOMIC DNA]</scope>
    <source>
        <strain evidence="4">SB210</strain>
    </source>
</reference>
<feature type="region of interest" description="Disordered" evidence="2">
    <location>
        <begin position="530"/>
        <end position="562"/>
    </location>
</feature>
<sequence>MDRCMFRNNIHRLSEIQEESQFTLQNSYENTQNNFHNIHSKFRIKSNHRNKSSRIVQNQQIQEDDDEKFRILEIGLPNQNALKRPNLKRNKQQTYDEVKNAIIRNIYCSNKSENFFKQYIQAQQQQQMGINQIQNQANNNVQSNSPVQIQITNPQERQTSLSSYQYTASTSASTTQNSYSSKKQQMLQNYYTPSYNTILNTKNGYSDCLNNSSFNNNKGNISNNRNSPGQSYLNSQKIIKLIQNDGQEISGIPKRIERKIKYIEKFSSATVYMGKQGTKQNNIANSQFSTKQIGYLPPVKNIVNRSIDNLESIKGNTQPNLNQSLLNNIQNQQINTEIPIQIELNKQIDRFPSTGKSKNGTKLDKPLLDYKEDELNEFLSKSQKKKSIFKKQQQQLEQYNILQRQILQLSPVGKENRSQYISPKNKCLVNMNKTLSSNMNQLDKSAFNRTSTNLDQIEIKNSKLNKDLQLERENNQYICQPPLSKQQFIQFLQDKQQKIDEKINSLQHTDEQKIKELKYLLEKQKGNQQQSQTSLSFYKQKEKRSEIQRTHSSNEHHKRSRTENLSFINQKNAQNQSFSSNVSYINNTQAFPQIQSNNSNLSDFINKNLTDLQEKKLINSPETENIQ</sequence>
<organism evidence="3 4">
    <name type="scientific">Tetrahymena thermophila (strain SB210)</name>
    <dbReference type="NCBI Taxonomy" id="312017"/>
    <lineage>
        <taxon>Eukaryota</taxon>
        <taxon>Sar</taxon>
        <taxon>Alveolata</taxon>
        <taxon>Ciliophora</taxon>
        <taxon>Intramacronucleata</taxon>
        <taxon>Oligohymenophorea</taxon>
        <taxon>Hymenostomatida</taxon>
        <taxon>Tetrahymenina</taxon>
        <taxon>Tetrahymenidae</taxon>
        <taxon>Tetrahymena</taxon>
    </lineage>
</organism>
<dbReference type="RefSeq" id="XP_001028016.2">
    <property type="nucleotide sequence ID" value="XM_001028016.2"/>
</dbReference>
<dbReference type="AlphaFoldDB" id="I7LY63"/>
<name>I7LY63_TETTS</name>
<evidence type="ECO:0000313" key="4">
    <source>
        <dbReference type="Proteomes" id="UP000009168"/>
    </source>
</evidence>
<evidence type="ECO:0000256" key="1">
    <source>
        <dbReference type="SAM" id="Coils"/>
    </source>
</evidence>
<protein>
    <submittedName>
        <fullName evidence="3">Uncharacterized protein</fullName>
    </submittedName>
</protein>
<dbReference type="EMBL" id="GG662209">
    <property type="protein sequence ID" value="EAS07774.2"/>
    <property type="molecule type" value="Genomic_DNA"/>
</dbReference>
<gene>
    <name evidence="3" type="ORF">TTHERM_00525060</name>
</gene>
<evidence type="ECO:0000313" key="3">
    <source>
        <dbReference type="EMBL" id="EAS07774.2"/>
    </source>
</evidence>